<name>A0A089QJ76_9LACO</name>
<evidence type="ECO:0000256" key="1">
    <source>
        <dbReference type="SAM" id="Phobius"/>
    </source>
</evidence>
<evidence type="ECO:0000313" key="4">
    <source>
        <dbReference type="Proteomes" id="UP000029488"/>
    </source>
</evidence>
<accession>A0A089QJ76</accession>
<organism evidence="2 4">
    <name type="scientific">Ligilactobacillus salivarius</name>
    <dbReference type="NCBI Taxonomy" id="1624"/>
    <lineage>
        <taxon>Bacteria</taxon>
        <taxon>Bacillati</taxon>
        <taxon>Bacillota</taxon>
        <taxon>Bacilli</taxon>
        <taxon>Lactobacillales</taxon>
        <taxon>Lactobacillaceae</taxon>
        <taxon>Ligilactobacillus</taxon>
    </lineage>
</organism>
<keyword evidence="1" id="KW-0812">Transmembrane</keyword>
<evidence type="ECO:0000313" key="5">
    <source>
        <dbReference type="Proteomes" id="UP000192575"/>
    </source>
</evidence>
<dbReference type="AlphaFoldDB" id="A0A089QJ76"/>
<dbReference type="EMBL" id="CP007649">
    <property type="protein sequence ID" value="AIR11823.1"/>
    <property type="molecule type" value="Genomic_DNA"/>
</dbReference>
<gene>
    <name evidence="3" type="ORF">B6U56_09195</name>
    <name evidence="2" type="ORF">LSJ_4046</name>
</gene>
<reference evidence="2 4" key="1">
    <citation type="journal article" date="2014" name="BMC Genomics">
        <title>Unusual genome complexity in Lactobacillus salivarius JCM1046.</title>
        <authorList>
            <person name="Raftis E.J."/>
            <person name="Forde B.M."/>
            <person name="Claesson M.J."/>
            <person name="O'Toole P.W."/>
        </authorList>
    </citation>
    <scope>NUCLEOTIDE SEQUENCE [LARGE SCALE GENOMIC DNA]</scope>
    <source>
        <strain evidence="2 4">JCM1046</strain>
        <plasmid evidence="2 4">pLMP1046</plasmid>
    </source>
</reference>
<geneLocation type="plasmid" evidence="2 4">
    <name>pLMP1046</name>
</geneLocation>
<reference evidence="3 5" key="2">
    <citation type="submission" date="2017-03" db="EMBL/GenBank/DDBJ databases">
        <title>Phylogenomics and comparative genomics of Lactobacillus salivarius, a mammalian gut commensal.</title>
        <authorList>
            <person name="Harris H.M."/>
        </authorList>
    </citation>
    <scope>NUCLEOTIDE SEQUENCE [LARGE SCALE GENOMIC DNA]</scope>
    <source>
        <strain evidence="3 5">JCM 1047</strain>
    </source>
</reference>
<dbReference type="Proteomes" id="UP000029488">
    <property type="component" value="Plasmid pLMP1046"/>
</dbReference>
<feature type="transmembrane region" description="Helical" evidence="1">
    <location>
        <begin position="6"/>
        <end position="24"/>
    </location>
</feature>
<feature type="transmembrane region" description="Helical" evidence="1">
    <location>
        <begin position="45"/>
        <end position="65"/>
    </location>
</feature>
<keyword evidence="2" id="KW-0614">Plasmid</keyword>
<proteinExistence type="predicted"/>
<dbReference type="EMBL" id="NBEF01000033">
    <property type="protein sequence ID" value="OQQ89327.1"/>
    <property type="molecule type" value="Genomic_DNA"/>
</dbReference>
<evidence type="ECO:0000313" key="2">
    <source>
        <dbReference type="EMBL" id="AIR11823.1"/>
    </source>
</evidence>
<keyword evidence="1" id="KW-0472">Membrane</keyword>
<evidence type="ECO:0000313" key="3">
    <source>
        <dbReference type="EMBL" id="OQQ89327.1"/>
    </source>
</evidence>
<dbReference type="Proteomes" id="UP000192575">
    <property type="component" value="Unassembled WGS sequence"/>
</dbReference>
<keyword evidence="1" id="KW-1133">Transmembrane helix</keyword>
<dbReference type="RefSeq" id="WP_044005964.1">
    <property type="nucleotide sequence ID" value="NZ_CP007649.1"/>
</dbReference>
<sequence>MFLKIIYLATISAVCYMGIKGLLFNSIRLEKKEYWYFNSKIACNVAKVLLLLFAILAFLSITNMINQSQRDMYGLIWFDCMFFNWYIDNNFLG</sequence>
<dbReference type="KEGG" id="lsj:LSJ_4046"/>
<protein>
    <submittedName>
        <fullName evidence="2">Uncharacterized protein</fullName>
    </submittedName>
</protein>